<dbReference type="InterPro" id="IPR027461">
    <property type="entry name" value="Carboxypeptidase_A_C_sf"/>
</dbReference>
<proteinExistence type="inferred from homology"/>
<feature type="domain" description="LD-carboxypeptidase C-terminal" evidence="7">
    <location>
        <begin position="176"/>
        <end position="286"/>
    </location>
</feature>
<keyword evidence="9" id="KW-1185">Reference proteome</keyword>
<evidence type="ECO:0000259" key="6">
    <source>
        <dbReference type="Pfam" id="PF02016"/>
    </source>
</evidence>
<dbReference type="InterPro" id="IPR003507">
    <property type="entry name" value="S66_fam"/>
</dbReference>
<keyword evidence="2 8" id="KW-0121">Carboxypeptidase</keyword>
<keyword evidence="3" id="KW-0645">Protease</keyword>
<dbReference type="SUPFAM" id="SSF141986">
    <property type="entry name" value="LD-carboxypeptidase A C-terminal domain-like"/>
    <property type="match status" value="1"/>
</dbReference>
<dbReference type="PANTHER" id="PTHR30237">
    <property type="entry name" value="MURAMOYLTETRAPEPTIDE CARBOXYPEPTIDASE"/>
    <property type="match status" value="1"/>
</dbReference>
<comment type="caution">
    <text evidence="8">The sequence shown here is derived from an EMBL/GenBank/DDBJ whole genome shotgun (WGS) entry which is preliminary data.</text>
</comment>
<dbReference type="PANTHER" id="PTHR30237:SF2">
    <property type="entry name" value="MUREIN TETRAPEPTIDE CARBOXYPEPTIDASE"/>
    <property type="match status" value="1"/>
</dbReference>
<dbReference type="SUPFAM" id="SSF52317">
    <property type="entry name" value="Class I glutamine amidotransferase-like"/>
    <property type="match status" value="1"/>
</dbReference>
<gene>
    <name evidence="8" type="ORF">ABID19_002973</name>
</gene>
<evidence type="ECO:0000256" key="1">
    <source>
        <dbReference type="ARBA" id="ARBA00010233"/>
    </source>
</evidence>
<comment type="similarity">
    <text evidence="1">Belongs to the peptidase S66 family.</text>
</comment>
<dbReference type="EC" id="3.4.17.13" evidence="8"/>
<name>A0ABV2GNS3_9HYPH</name>
<dbReference type="InterPro" id="IPR029062">
    <property type="entry name" value="Class_I_gatase-like"/>
</dbReference>
<dbReference type="Pfam" id="PF17676">
    <property type="entry name" value="Peptidase_S66C"/>
    <property type="match status" value="1"/>
</dbReference>
<dbReference type="Proteomes" id="UP001549204">
    <property type="component" value="Unassembled WGS sequence"/>
</dbReference>
<dbReference type="InterPro" id="IPR040449">
    <property type="entry name" value="Peptidase_S66_N"/>
</dbReference>
<organism evidence="8 9">
    <name type="scientific">Mesorhizobium robiniae</name>
    <dbReference type="NCBI Taxonomy" id="559315"/>
    <lineage>
        <taxon>Bacteria</taxon>
        <taxon>Pseudomonadati</taxon>
        <taxon>Pseudomonadota</taxon>
        <taxon>Alphaproteobacteria</taxon>
        <taxon>Hyphomicrobiales</taxon>
        <taxon>Phyllobacteriaceae</taxon>
        <taxon>Mesorhizobium</taxon>
    </lineage>
</organism>
<dbReference type="RefSeq" id="WP_354491482.1">
    <property type="nucleotide sequence ID" value="NZ_JBEPMC010000004.1"/>
</dbReference>
<dbReference type="GO" id="GO:0106415">
    <property type="term" value="F:muramoyltetrapeptide carboxypeptidase activity"/>
    <property type="evidence" value="ECO:0007669"/>
    <property type="project" value="UniProtKB-EC"/>
</dbReference>
<evidence type="ECO:0000256" key="2">
    <source>
        <dbReference type="ARBA" id="ARBA00022645"/>
    </source>
</evidence>
<evidence type="ECO:0000259" key="7">
    <source>
        <dbReference type="Pfam" id="PF17676"/>
    </source>
</evidence>
<evidence type="ECO:0000256" key="3">
    <source>
        <dbReference type="ARBA" id="ARBA00022670"/>
    </source>
</evidence>
<dbReference type="EMBL" id="JBEPMC010000004">
    <property type="protein sequence ID" value="MET3579942.1"/>
    <property type="molecule type" value="Genomic_DNA"/>
</dbReference>
<dbReference type="CDD" id="cd07025">
    <property type="entry name" value="Peptidase_S66"/>
    <property type="match status" value="1"/>
</dbReference>
<dbReference type="InterPro" id="IPR027478">
    <property type="entry name" value="LdcA_N"/>
</dbReference>
<keyword evidence="4 8" id="KW-0378">Hydrolase</keyword>
<dbReference type="Gene3D" id="3.50.30.60">
    <property type="entry name" value="LD-carboxypeptidase A C-terminal domain-like"/>
    <property type="match status" value="1"/>
</dbReference>
<feature type="domain" description="LD-carboxypeptidase N-terminal" evidence="6">
    <location>
        <begin position="12"/>
        <end position="128"/>
    </location>
</feature>
<evidence type="ECO:0000313" key="9">
    <source>
        <dbReference type="Proteomes" id="UP001549204"/>
    </source>
</evidence>
<evidence type="ECO:0000256" key="5">
    <source>
        <dbReference type="ARBA" id="ARBA00022825"/>
    </source>
</evidence>
<protein>
    <submittedName>
        <fullName evidence="8">Muramoyltetrapeptide carboxypeptidase</fullName>
        <ecNumber evidence="8">3.4.17.13</ecNumber>
    </submittedName>
</protein>
<evidence type="ECO:0000313" key="8">
    <source>
        <dbReference type="EMBL" id="MET3579942.1"/>
    </source>
</evidence>
<dbReference type="PIRSF" id="PIRSF028757">
    <property type="entry name" value="LD-carboxypeptidase"/>
    <property type="match status" value="1"/>
</dbReference>
<keyword evidence="5" id="KW-0720">Serine protease</keyword>
<reference evidence="8 9" key="1">
    <citation type="submission" date="2024-06" db="EMBL/GenBank/DDBJ databases">
        <title>Genomic Encyclopedia of Type Strains, Phase IV (KMG-IV): sequencing the most valuable type-strain genomes for metagenomic binning, comparative biology and taxonomic classification.</title>
        <authorList>
            <person name="Goeker M."/>
        </authorList>
    </citation>
    <scope>NUCLEOTIDE SEQUENCE [LARGE SCALE GENOMIC DNA]</scope>
    <source>
        <strain evidence="8 9">DSM 100022</strain>
    </source>
</reference>
<dbReference type="InterPro" id="IPR040921">
    <property type="entry name" value="Peptidase_S66C"/>
</dbReference>
<dbReference type="Gene3D" id="3.40.50.10740">
    <property type="entry name" value="Class I glutamine amidotransferase-like"/>
    <property type="match status" value="1"/>
</dbReference>
<evidence type="ECO:0000256" key="4">
    <source>
        <dbReference type="ARBA" id="ARBA00022801"/>
    </source>
</evidence>
<accession>A0ABV2GNS3</accession>
<dbReference type="Pfam" id="PF02016">
    <property type="entry name" value="Peptidase_S66"/>
    <property type="match status" value="1"/>
</dbReference>
<sequence length="299" mass="32283">MMPPRLRVGDRVRFVSPASTPDRERVLLAAAVLENWGLKVDLGENAFRKFAYLAGTDEERLADFNAALRDPDIRAIIATRGGKGSYRIADRLDFEAARHDPKFVVGFSDISILHFSLWKHCQLIGIHGALYGCDGGQIAEETSSSLQRLLMRSENVVIFSREEEATSALTTTGTASGRLIGGNLDMIATAAGWALPDLNGAILLMEAVEMYLGQVDRHLTMLRKGGHLAGVVGIAVGQFTNFKPSSGITIIDLLRDHLGDLNVPILGGLPLGHGYSPLSVPIGSMALLDTAARKLIIEQ</sequence>